<gene>
    <name evidence="5" type="ORF">C7450_108371</name>
</gene>
<dbReference type="PROSITE" id="PS50931">
    <property type="entry name" value="HTH_LYSR"/>
    <property type="match status" value="1"/>
</dbReference>
<keyword evidence="3 5" id="KW-0238">DNA-binding</keyword>
<dbReference type="OrthoDB" id="9791253at2"/>
<dbReference type="InterPro" id="IPR000847">
    <property type="entry name" value="LysR_HTH_N"/>
</dbReference>
<dbReference type="AlphaFoldDB" id="A0A2V3U4M7"/>
<reference evidence="5 6" key="1">
    <citation type="submission" date="2018-05" db="EMBL/GenBank/DDBJ databases">
        <title>Genomic Encyclopedia of Type Strains, Phase IV (KMG-IV): sequencing the most valuable type-strain genomes for metagenomic binning, comparative biology and taxonomic classification.</title>
        <authorList>
            <person name="Goeker M."/>
        </authorList>
    </citation>
    <scope>NUCLEOTIDE SEQUENCE [LARGE SCALE GENOMIC DNA]</scope>
    <source>
        <strain evidence="5 6">DSM 6462</strain>
    </source>
</reference>
<accession>A0A2V3U4M7</accession>
<dbReference type="EMBL" id="QJJK01000008">
    <property type="protein sequence ID" value="PXW56618.1"/>
    <property type="molecule type" value="Genomic_DNA"/>
</dbReference>
<evidence type="ECO:0000313" key="5">
    <source>
        <dbReference type="EMBL" id="PXW56618.1"/>
    </source>
</evidence>
<dbReference type="Pfam" id="PF00126">
    <property type="entry name" value="HTH_1"/>
    <property type="match status" value="1"/>
</dbReference>
<evidence type="ECO:0000256" key="2">
    <source>
        <dbReference type="ARBA" id="ARBA00023015"/>
    </source>
</evidence>
<organism evidence="5 6">
    <name type="scientific">Chelatococcus asaccharovorans</name>
    <dbReference type="NCBI Taxonomy" id="28210"/>
    <lineage>
        <taxon>Bacteria</taxon>
        <taxon>Pseudomonadati</taxon>
        <taxon>Pseudomonadota</taxon>
        <taxon>Alphaproteobacteria</taxon>
        <taxon>Hyphomicrobiales</taxon>
        <taxon>Chelatococcaceae</taxon>
        <taxon>Chelatococcus</taxon>
    </lineage>
</organism>
<evidence type="ECO:0000256" key="1">
    <source>
        <dbReference type="ARBA" id="ARBA00009437"/>
    </source>
</evidence>
<dbReference type="InterPro" id="IPR036388">
    <property type="entry name" value="WH-like_DNA-bd_sf"/>
</dbReference>
<dbReference type="CDD" id="cd05466">
    <property type="entry name" value="PBP2_LTTR_substrate"/>
    <property type="match status" value="1"/>
</dbReference>
<dbReference type="PANTHER" id="PTHR30126:SF77">
    <property type="entry name" value="TRANSCRIPTIONAL REGULATORY PROTEIN"/>
    <property type="match status" value="1"/>
</dbReference>
<protein>
    <submittedName>
        <fullName evidence="5">DNA-binding transcriptional LysR family regulator</fullName>
    </submittedName>
</protein>
<dbReference type="GO" id="GO:0000976">
    <property type="term" value="F:transcription cis-regulatory region binding"/>
    <property type="evidence" value="ECO:0007669"/>
    <property type="project" value="TreeGrafter"/>
</dbReference>
<dbReference type="PRINTS" id="PR00039">
    <property type="entry name" value="HTHLYSR"/>
</dbReference>
<comment type="similarity">
    <text evidence="1">Belongs to the LysR transcriptional regulatory family.</text>
</comment>
<dbReference type="GO" id="GO:0003700">
    <property type="term" value="F:DNA-binding transcription factor activity"/>
    <property type="evidence" value="ECO:0007669"/>
    <property type="project" value="InterPro"/>
</dbReference>
<dbReference type="SUPFAM" id="SSF53850">
    <property type="entry name" value="Periplasmic binding protein-like II"/>
    <property type="match status" value="1"/>
</dbReference>
<name>A0A2V3U4M7_9HYPH</name>
<proteinExistence type="inferred from homology"/>
<dbReference type="FunFam" id="1.10.10.10:FF:000001">
    <property type="entry name" value="LysR family transcriptional regulator"/>
    <property type="match status" value="1"/>
</dbReference>
<dbReference type="RefSeq" id="WP_110376331.1">
    <property type="nucleotide sequence ID" value="NZ_CAKNFM010000006.1"/>
</dbReference>
<dbReference type="Gene3D" id="3.40.190.10">
    <property type="entry name" value="Periplasmic binding protein-like II"/>
    <property type="match status" value="2"/>
</dbReference>
<dbReference type="Gene3D" id="1.10.10.10">
    <property type="entry name" value="Winged helix-like DNA-binding domain superfamily/Winged helix DNA-binding domain"/>
    <property type="match status" value="1"/>
</dbReference>
<dbReference type="PANTHER" id="PTHR30126">
    <property type="entry name" value="HTH-TYPE TRANSCRIPTIONAL REGULATOR"/>
    <property type="match status" value="1"/>
</dbReference>
<evidence type="ECO:0000256" key="4">
    <source>
        <dbReference type="ARBA" id="ARBA00023163"/>
    </source>
</evidence>
<evidence type="ECO:0000313" key="6">
    <source>
        <dbReference type="Proteomes" id="UP000248021"/>
    </source>
</evidence>
<evidence type="ECO:0000256" key="3">
    <source>
        <dbReference type="ARBA" id="ARBA00023125"/>
    </source>
</evidence>
<dbReference type="Pfam" id="PF03466">
    <property type="entry name" value="LysR_substrate"/>
    <property type="match status" value="1"/>
</dbReference>
<dbReference type="InterPro" id="IPR005119">
    <property type="entry name" value="LysR_subst-bd"/>
</dbReference>
<dbReference type="InterPro" id="IPR036390">
    <property type="entry name" value="WH_DNA-bd_sf"/>
</dbReference>
<dbReference type="Proteomes" id="UP000248021">
    <property type="component" value="Unassembled WGS sequence"/>
</dbReference>
<dbReference type="SUPFAM" id="SSF46785">
    <property type="entry name" value="Winged helix' DNA-binding domain"/>
    <property type="match status" value="1"/>
</dbReference>
<keyword evidence="6" id="KW-1185">Reference proteome</keyword>
<keyword evidence="4" id="KW-0804">Transcription</keyword>
<sequence>MKLAYFETFVLLSRLRHFGRTADQLHTTQPAISARIAALEQDLGVRLIEREGRKFHLTSAGHAALTVIEKLLIDYERLKVGFTDPDQLPMTLRIGAIDAIVQTWLPSFYQKLRDVFPRAQIDIIVDTTTNLLSGMRDGEIDLNFCLDPVLEEGYRSFVVCTYAMSWVASPRLVEAGRVYSVAELGAMPLITFQRHTPPYRTIAPYFQDESVLASQLSFSNSLPAMIRLTIDGFGLAAVPTLCVARDIETGLLVDMKVAKPLPPMQFIANYHPAPGGVLMERVVSLAKESASDFCAAIDPAKAWV</sequence>
<comment type="caution">
    <text evidence="5">The sequence shown here is derived from an EMBL/GenBank/DDBJ whole genome shotgun (WGS) entry which is preliminary data.</text>
</comment>
<keyword evidence="2" id="KW-0805">Transcription regulation</keyword>